<name>A0A9C7PRN8_9RHOD</name>
<reference evidence="5" key="2">
    <citation type="submission" date="2022-01" db="EMBL/GenBank/DDBJ databases">
        <authorList>
            <person name="Hirooka S."/>
            <person name="Miyagishima S.Y."/>
        </authorList>
    </citation>
    <scope>NUCLEOTIDE SEQUENCE</scope>
    <source>
        <strain evidence="5">NBRC 102759</strain>
    </source>
</reference>
<dbReference type="InterPro" id="IPR029064">
    <property type="entry name" value="Ribosomal_eL30-like_sf"/>
</dbReference>
<dbReference type="Pfam" id="PF01248">
    <property type="entry name" value="Ribosomal_L7Ae"/>
    <property type="match status" value="1"/>
</dbReference>
<dbReference type="PROSITE" id="PS00709">
    <property type="entry name" value="RIBOSOMAL_L30E_1"/>
    <property type="match status" value="1"/>
</dbReference>
<dbReference type="GO" id="GO:0005840">
    <property type="term" value="C:ribosome"/>
    <property type="evidence" value="ECO:0007669"/>
    <property type="project" value="UniProtKB-KW"/>
</dbReference>
<comment type="caution">
    <text evidence="5">The sequence shown here is derived from an EMBL/GenBank/DDBJ whole genome shotgun (WGS) entry which is preliminary data.</text>
</comment>
<dbReference type="SUPFAM" id="SSF55315">
    <property type="entry name" value="L30e-like"/>
    <property type="match status" value="1"/>
</dbReference>
<dbReference type="Gene3D" id="3.30.1330.30">
    <property type="match status" value="1"/>
</dbReference>
<evidence type="ECO:0000256" key="2">
    <source>
        <dbReference type="ARBA" id="ARBA00022980"/>
    </source>
</evidence>
<evidence type="ECO:0000256" key="1">
    <source>
        <dbReference type="ARBA" id="ARBA00007326"/>
    </source>
</evidence>
<dbReference type="NCBIfam" id="NF002172">
    <property type="entry name" value="PRK01018.1"/>
    <property type="match status" value="1"/>
</dbReference>
<evidence type="ECO:0000313" key="5">
    <source>
        <dbReference type="EMBL" id="GJQ08792.1"/>
    </source>
</evidence>
<dbReference type="OrthoDB" id="1928736at2759"/>
<evidence type="ECO:0000256" key="3">
    <source>
        <dbReference type="ARBA" id="ARBA00023274"/>
    </source>
</evidence>
<dbReference type="InterPro" id="IPR022991">
    <property type="entry name" value="Ribosomal_eL30_CS"/>
</dbReference>
<keyword evidence="2" id="KW-0689">Ribosomal protein</keyword>
<dbReference type="PANTHER" id="PTHR11449">
    <property type="entry name" value="RIBOSOMAL PROTEIN L30"/>
    <property type="match status" value="1"/>
</dbReference>
<protein>
    <recommendedName>
        <fullName evidence="4">Ribosomal protein eL8/eL30/eS12/Gadd45 domain-containing protein</fullName>
    </recommendedName>
</protein>
<dbReference type="EMBL" id="BQMJ01000004">
    <property type="protein sequence ID" value="GJQ08792.1"/>
    <property type="molecule type" value="Genomic_DNA"/>
</dbReference>
<organism evidence="5 6">
    <name type="scientific">Galdieria partita</name>
    <dbReference type="NCBI Taxonomy" id="83374"/>
    <lineage>
        <taxon>Eukaryota</taxon>
        <taxon>Rhodophyta</taxon>
        <taxon>Bangiophyceae</taxon>
        <taxon>Galdieriales</taxon>
        <taxon>Galdieriaceae</taxon>
        <taxon>Galdieria</taxon>
    </lineage>
</organism>
<dbReference type="InterPro" id="IPR039109">
    <property type="entry name" value="Ribosomal_eL30-like"/>
</dbReference>
<sequence>MVSKKSKKSTETISSRLALVMKSGKTTLGLKSTLKSLRQGKTKLVVLSNNCPPLVRSQIEYYCLLAKCNVHHFQGNNVELGTACGKYFRCACLGITDPGDSDILKIVEEAA</sequence>
<evidence type="ECO:0000259" key="4">
    <source>
        <dbReference type="Pfam" id="PF01248"/>
    </source>
</evidence>
<reference evidence="5" key="1">
    <citation type="journal article" date="2022" name="Proc. Natl. Acad. Sci. U.S.A.">
        <title>Life cycle and functional genomics of the unicellular red alga Galdieria for elucidating algal and plant evolution and industrial use.</title>
        <authorList>
            <person name="Hirooka S."/>
            <person name="Itabashi T."/>
            <person name="Ichinose T.M."/>
            <person name="Onuma R."/>
            <person name="Fujiwara T."/>
            <person name="Yamashita S."/>
            <person name="Jong L.W."/>
            <person name="Tomita R."/>
            <person name="Iwane A.H."/>
            <person name="Miyagishima S.Y."/>
        </authorList>
    </citation>
    <scope>NUCLEOTIDE SEQUENCE</scope>
    <source>
        <strain evidence="5">NBRC 102759</strain>
    </source>
</reference>
<dbReference type="FunFam" id="3.30.1330.30:FF:000001">
    <property type="entry name" value="60S ribosomal protein L30"/>
    <property type="match status" value="1"/>
</dbReference>
<dbReference type="Proteomes" id="UP001061958">
    <property type="component" value="Unassembled WGS sequence"/>
</dbReference>
<comment type="similarity">
    <text evidence="1">Belongs to the eukaryotic ribosomal protein eL30 family.</text>
</comment>
<dbReference type="AlphaFoldDB" id="A0A9C7PRN8"/>
<feature type="domain" description="Ribosomal protein eL8/eL30/eS12/Gadd45" evidence="4">
    <location>
        <begin position="12"/>
        <end position="104"/>
    </location>
</feature>
<dbReference type="GO" id="GO:0003723">
    <property type="term" value="F:RNA binding"/>
    <property type="evidence" value="ECO:0007669"/>
    <property type="project" value="InterPro"/>
</dbReference>
<dbReference type="PROSITE" id="PS00993">
    <property type="entry name" value="RIBOSOMAL_L30E_2"/>
    <property type="match status" value="1"/>
</dbReference>
<accession>A0A9C7PRN8</accession>
<dbReference type="GO" id="GO:1990904">
    <property type="term" value="C:ribonucleoprotein complex"/>
    <property type="evidence" value="ECO:0007669"/>
    <property type="project" value="UniProtKB-KW"/>
</dbReference>
<keyword evidence="6" id="KW-1185">Reference proteome</keyword>
<evidence type="ECO:0000313" key="6">
    <source>
        <dbReference type="Proteomes" id="UP001061958"/>
    </source>
</evidence>
<keyword evidence="3" id="KW-0687">Ribonucleoprotein</keyword>
<proteinExistence type="inferred from homology"/>
<gene>
    <name evidence="5" type="ORF">GpartN1_g583.t1</name>
</gene>
<dbReference type="InterPro" id="IPR004038">
    <property type="entry name" value="Ribosomal_eL8/eL30/eS12/Gad45"/>
</dbReference>